<dbReference type="GO" id="GO:0019450">
    <property type="term" value="P:L-cysteine catabolic process to pyruvate"/>
    <property type="evidence" value="ECO:0007669"/>
    <property type="project" value="TreeGrafter"/>
</dbReference>
<reference evidence="3" key="1">
    <citation type="submission" date="2017-01" db="EMBL/GenBank/DDBJ databases">
        <authorList>
            <person name="Varghese N."/>
            <person name="Submissions S."/>
        </authorList>
    </citation>
    <scope>NUCLEOTIDE SEQUENCE [LARGE SCALE GENOMIC DNA]</scope>
    <source>
        <strain evidence="3">ATCC 700103</strain>
    </source>
</reference>
<dbReference type="Proteomes" id="UP000185669">
    <property type="component" value="Unassembled WGS sequence"/>
</dbReference>
<accession>A0A1N6S191</accession>
<organism evidence="2 3">
    <name type="scientific">Halanaerobium kushneri</name>
    <dbReference type="NCBI Taxonomy" id="56779"/>
    <lineage>
        <taxon>Bacteria</taxon>
        <taxon>Bacillati</taxon>
        <taxon>Bacillota</taxon>
        <taxon>Clostridia</taxon>
        <taxon>Halanaerobiales</taxon>
        <taxon>Halanaerobiaceae</taxon>
        <taxon>Halanaerobium</taxon>
    </lineage>
</organism>
<dbReference type="GO" id="GO:0080146">
    <property type="term" value="F:L-cysteine desulfhydrase activity"/>
    <property type="evidence" value="ECO:0007669"/>
    <property type="project" value="TreeGrafter"/>
</dbReference>
<dbReference type="STRING" id="56779.SAMN05421834_103156"/>
<sequence>MNIIKDFVKKELKYANGCTEPGAVAYAVASAAEYSKGELNEIIVETDGFVYKNGMTTGIPGIKKYRGNKIAAALGYYSKNPQQLKLEVLADNDQEKLTKAEKIIEKVKLKIVDRSTPYIKATIMADQITEAVISGEHSNLISIKVDGKTEFDLNQNNLKEKEDNLAENIKSLNFAEMIKMIEENYDSEIESLLQAGLDANLKLVEASKAGRANDIGFKYESLISGEVGEIAAKIAHGIDARMAGVSLPALASSGSGDQGITISLAVNETAKLLNKEEKALKATLLAHLITYYIKLYMGKLSSLCGLISAAAPGITAALLYLDGEEGKIELAIKQMIGDSSGIICDGAKSTCALKAVTAFEQAYKHYKLAKSGLELETPVGIVNHSLEATLENLSELSVPRFQTINDTIVRVINDGL</sequence>
<dbReference type="OrthoDB" id="41906at2"/>
<dbReference type="InterPro" id="IPR021144">
    <property type="entry name" value="UPF0597"/>
</dbReference>
<dbReference type="PIRSF" id="PIRSF006054">
    <property type="entry name" value="UCP006054"/>
    <property type="match status" value="1"/>
</dbReference>
<dbReference type="RefSeq" id="WP_076544003.1">
    <property type="nucleotide sequence ID" value="NZ_FTNC01000003.1"/>
</dbReference>
<dbReference type="Pfam" id="PF03313">
    <property type="entry name" value="SDH_alpha"/>
    <property type="match status" value="1"/>
</dbReference>
<dbReference type="AlphaFoldDB" id="A0A1N6S191"/>
<keyword evidence="3" id="KW-1185">Reference proteome</keyword>
<name>A0A1N6S191_9FIRM</name>
<evidence type="ECO:0000313" key="2">
    <source>
        <dbReference type="EMBL" id="SIQ34893.1"/>
    </source>
</evidence>
<protein>
    <submittedName>
        <fullName evidence="2">L-cysteine desulfidase</fullName>
    </submittedName>
</protein>
<evidence type="ECO:0000259" key="1">
    <source>
        <dbReference type="Pfam" id="PF03313"/>
    </source>
</evidence>
<dbReference type="PANTHER" id="PTHR30501">
    <property type="entry name" value="UPF0597 PROTEIN YHAM"/>
    <property type="match status" value="1"/>
</dbReference>
<dbReference type="InterPro" id="IPR005130">
    <property type="entry name" value="Ser_deHydtase-like_asu"/>
</dbReference>
<feature type="domain" description="Serine dehydratase-like alpha subunit" evidence="1">
    <location>
        <begin position="159"/>
        <end position="409"/>
    </location>
</feature>
<dbReference type="PANTHER" id="PTHR30501:SF2">
    <property type="entry name" value="UPF0597 PROTEIN YHAM"/>
    <property type="match status" value="1"/>
</dbReference>
<dbReference type="EMBL" id="FTNC01000003">
    <property type="protein sequence ID" value="SIQ34893.1"/>
    <property type="molecule type" value="Genomic_DNA"/>
</dbReference>
<gene>
    <name evidence="2" type="ORF">SAMN05421834_103156</name>
</gene>
<proteinExistence type="predicted"/>
<evidence type="ECO:0000313" key="3">
    <source>
        <dbReference type="Proteomes" id="UP000185669"/>
    </source>
</evidence>